<proteinExistence type="predicted"/>
<protein>
    <submittedName>
        <fullName evidence="2">Uncharacterized protein</fullName>
    </submittedName>
</protein>
<dbReference type="KEGG" id="samb:SAM23877_4736"/>
<feature type="region of interest" description="Disordered" evidence="1">
    <location>
        <begin position="47"/>
        <end position="89"/>
    </location>
</feature>
<sequence>MVVAGRGRRVPGMCPLEVVLGAVEDTAAAPWWLAVVRFRSTVARREAGYREGGSTGCGKSPDGVPPGGGTPSSVPGRTPPGGVRPGAVR</sequence>
<evidence type="ECO:0000313" key="3">
    <source>
        <dbReference type="Proteomes" id="UP000061018"/>
    </source>
</evidence>
<organism evidence="2 3">
    <name type="scientific">Streptomyces ambofaciens (strain ATCC 23877 / 3486 / DSM 40053 / JCM 4204 / NBRC 12836 / NRRL B-2516)</name>
    <dbReference type="NCBI Taxonomy" id="278992"/>
    <lineage>
        <taxon>Bacteria</taxon>
        <taxon>Bacillati</taxon>
        <taxon>Actinomycetota</taxon>
        <taxon>Actinomycetes</taxon>
        <taxon>Kitasatosporales</taxon>
        <taxon>Streptomycetaceae</taxon>
        <taxon>Streptomyces</taxon>
    </lineage>
</organism>
<gene>
    <name evidence="2" type="ORF">SAM23877_4736</name>
</gene>
<evidence type="ECO:0000256" key="1">
    <source>
        <dbReference type="SAM" id="MobiDB-lite"/>
    </source>
</evidence>
<dbReference type="AlphaFoldDB" id="A0A0K2AXZ6"/>
<dbReference type="EMBL" id="CP012382">
    <property type="protein sequence ID" value="AKZ57781.1"/>
    <property type="molecule type" value="Genomic_DNA"/>
</dbReference>
<reference evidence="3" key="1">
    <citation type="journal article" date="2015" name="J. Biotechnol.">
        <title>Complete genome sequence of Streptomyces ambofaciens ATCC 23877, the spiramycin producer.</title>
        <authorList>
            <person name="Thibessard A."/>
            <person name="Haas D."/>
            <person name="Gerbaud C."/>
            <person name="Aigle B."/>
            <person name="Lautru S."/>
            <person name="Pernodet J.L."/>
            <person name="Leblond P."/>
        </authorList>
    </citation>
    <scope>NUCLEOTIDE SEQUENCE [LARGE SCALE GENOMIC DNA]</scope>
    <source>
        <strain evidence="3">ATCC 23877 / 3486 / DSM 40053 / JCM 4204 / NBRC 12836 / NRRL B-2516</strain>
    </source>
</reference>
<name>A0A0K2AXZ6_STRA7</name>
<dbReference type="Proteomes" id="UP000061018">
    <property type="component" value="Chromosome"/>
</dbReference>
<accession>A0A0K2AXZ6</accession>
<evidence type="ECO:0000313" key="2">
    <source>
        <dbReference type="EMBL" id="AKZ57781.1"/>
    </source>
</evidence>